<evidence type="ECO:0000313" key="2">
    <source>
        <dbReference type="Proteomes" id="UP000530268"/>
    </source>
</evidence>
<name>A0A7W6E2M0_9RHOB</name>
<comment type="caution">
    <text evidence="1">The sequence shown here is derived from an EMBL/GenBank/DDBJ whole genome shotgun (WGS) entry which is preliminary data.</text>
</comment>
<organism evidence="1 2">
    <name type="scientific">Sulfitobacter undariae</name>
    <dbReference type="NCBI Taxonomy" id="1563671"/>
    <lineage>
        <taxon>Bacteria</taxon>
        <taxon>Pseudomonadati</taxon>
        <taxon>Pseudomonadota</taxon>
        <taxon>Alphaproteobacteria</taxon>
        <taxon>Rhodobacterales</taxon>
        <taxon>Roseobacteraceae</taxon>
        <taxon>Sulfitobacter</taxon>
    </lineage>
</organism>
<keyword evidence="2" id="KW-1185">Reference proteome</keyword>
<evidence type="ECO:0000313" key="1">
    <source>
        <dbReference type="EMBL" id="MBB3993608.1"/>
    </source>
</evidence>
<dbReference type="RefSeq" id="WP_184563875.1">
    <property type="nucleotide sequence ID" value="NZ_JACIEI010000003.1"/>
</dbReference>
<dbReference type="EMBL" id="JACIEI010000003">
    <property type="protein sequence ID" value="MBB3993608.1"/>
    <property type="molecule type" value="Genomic_DNA"/>
</dbReference>
<sequence length="84" mass="9134">MLRLDAGHHTLTCGACGAPLRKLKMMPVAAAPAKCGISHQAASGKLRKLPKAKRAKPKKSCKKKKSLFRKFAAEAFDLVEDIFD</sequence>
<reference evidence="1 2" key="1">
    <citation type="submission" date="2020-08" db="EMBL/GenBank/DDBJ databases">
        <title>Genomic Encyclopedia of Type Strains, Phase IV (KMG-IV): sequencing the most valuable type-strain genomes for metagenomic binning, comparative biology and taxonomic classification.</title>
        <authorList>
            <person name="Goeker M."/>
        </authorList>
    </citation>
    <scope>NUCLEOTIDE SEQUENCE [LARGE SCALE GENOMIC DNA]</scope>
    <source>
        <strain evidence="1 2">DSM 102234</strain>
    </source>
</reference>
<accession>A0A7W6E2M0</accession>
<proteinExistence type="predicted"/>
<gene>
    <name evidence="1" type="ORF">GGR95_001239</name>
</gene>
<dbReference type="AlphaFoldDB" id="A0A7W6E2M0"/>
<dbReference type="Proteomes" id="UP000530268">
    <property type="component" value="Unassembled WGS sequence"/>
</dbReference>
<protein>
    <submittedName>
        <fullName evidence="1">Uncharacterized protein</fullName>
    </submittedName>
</protein>